<evidence type="ECO:0000313" key="1">
    <source>
        <dbReference type="EMBL" id="RLQ81260.1"/>
    </source>
</evidence>
<sequence>MAGAAARFDEVTSGAERLSLIENSVVVTIRTAQIGVGALLAVCLLTGCGGNGVAKAVRPGVPEGLDVDPANTAPAGTWLERGESFAIVTWGSSSCPLVASALTVEGADRIGVRFAPSPRDPCTADMAATTHEFALPVAVARTPVKVDVSYGDRDDIRTLTLN</sequence>
<name>A0A3L7IT20_9MICO</name>
<dbReference type="Proteomes" id="UP000282460">
    <property type="component" value="Unassembled WGS sequence"/>
</dbReference>
<organism evidence="1 2">
    <name type="scientific">Mycetocola zhadangensis</name>
    <dbReference type="NCBI Taxonomy" id="1164595"/>
    <lineage>
        <taxon>Bacteria</taxon>
        <taxon>Bacillati</taxon>
        <taxon>Actinomycetota</taxon>
        <taxon>Actinomycetes</taxon>
        <taxon>Micrococcales</taxon>
        <taxon>Microbacteriaceae</taxon>
        <taxon>Mycetocola</taxon>
    </lineage>
</organism>
<keyword evidence="2" id="KW-1185">Reference proteome</keyword>
<gene>
    <name evidence="1" type="ORF">D9V28_12855</name>
</gene>
<dbReference type="EMBL" id="RCWJ01000004">
    <property type="protein sequence ID" value="RLQ81260.1"/>
    <property type="molecule type" value="Genomic_DNA"/>
</dbReference>
<comment type="caution">
    <text evidence="1">The sequence shown here is derived from an EMBL/GenBank/DDBJ whole genome shotgun (WGS) entry which is preliminary data.</text>
</comment>
<accession>A0A3L7IT20</accession>
<reference evidence="1 2" key="1">
    <citation type="submission" date="2018-10" db="EMBL/GenBank/DDBJ databases">
        <authorList>
            <person name="Li J."/>
        </authorList>
    </citation>
    <scope>NUCLEOTIDE SEQUENCE [LARGE SCALE GENOMIC DNA]</scope>
    <source>
        <strain evidence="1 2">ZD1-4</strain>
    </source>
</reference>
<proteinExistence type="predicted"/>
<dbReference type="AlphaFoldDB" id="A0A3L7IT20"/>
<protein>
    <submittedName>
        <fullName evidence="1">Uncharacterized protein</fullName>
    </submittedName>
</protein>
<evidence type="ECO:0000313" key="2">
    <source>
        <dbReference type="Proteomes" id="UP000282460"/>
    </source>
</evidence>